<dbReference type="HOGENOM" id="CLU_043118_0_0_9"/>
<dbReference type="PANTHER" id="PTHR19353">
    <property type="entry name" value="FATTY ACID DESATURASE 2"/>
    <property type="match status" value="1"/>
</dbReference>
<name>A0A0B6AAG7_PRIM2</name>
<dbReference type="Proteomes" id="UP000031829">
    <property type="component" value="Chromosome"/>
</dbReference>
<dbReference type="RefSeq" id="WP_034653324.1">
    <property type="nucleotide sequence ID" value="NZ_BCVB01000002.1"/>
</dbReference>
<dbReference type="KEGG" id="bmeg:BG04_3784"/>
<feature type="domain" description="Fatty acid desaturase" evidence="1">
    <location>
        <begin position="52"/>
        <end position="292"/>
    </location>
</feature>
<dbReference type="GO" id="GO:0006629">
    <property type="term" value="P:lipid metabolic process"/>
    <property type="evidence" value="ECO:0007669"/>
    <property type="project" value="InterPro"/>
</dbReference>
<dbReference type="Pfam" id="PF00487">
    <property type="entry name" value="FA_desaturase"/>
    <property type="match status" value="1"/>
</dbReference>
<dbReference type="InterPro" id="IPR005804">
    <property type="entry name" value="FA_desaturase_dom"/>
</dbReference>
<dbReference type="EMBL" id="CP009920">
    <property type="protein sequence ID" value="AJI20521.1"/>
    <property type="molecule type" value="Genomic_DNA"/>
</dbReference>
<protein>
    <submittedName>
        <fullName evidence="2">Fatty acid desaturase family protein</fullName>
    </submittedName>
</protein>
<dbReference type="GeneID" id="93641832"/>
<gene>
    <name evidence="2" type="ORF">BG04_3784</name>
</gene>
<dbReference type="AlphaFoldDB" id="A0A0B6AAG7"/>
<organism evidence="2 3">
    <name type="scientific">Priestia megaterium (strain ATCC 14581 / DSM 32 / CCUG 1817 / JCM 2506 / NBRC 15308 / NCIMB 9376 / NCTC 10342 / NRRL B-14308 / VKM B-512 / Ford 19)</name>
    <name type="common">Bacillus megaterium</name>
    <dbReference type="NCBI Taxonomy" id="1348623"/>
    <lineage>
        <taxon>Bacteria</taxon>
        <taxon>Bacillati</taxon>
        <taxon>Bacillota</taxon>
        <taxon>Bacilli</taxon>
        <taxon>Bacillales</taxon>
        <taxon>Bacillaceae</taxon>
        <taxon>Priestia</taxon>
    </lineage>
</organism>
<sequence>MTIQKQKNLRKQVAPFEKAVMKDSIRQLINTFLPFFTLWFLAYESLSISYFLAFPLTVIAAGFLVRIFIIFHDCCHYSFFKSRQHNKILGTITGVLTMFPYSQWGHSHAIHHATSSNLDKRGTGDIWVLTVTEYKEASIWKKIAYRLYRNPFIMFGVGPIYVFLITNRFNQKNAKKQERMNTYLTNVLIVALAAATCWLVGWQAFLLIQGPIFFISGSIGIWLFYVQHQFEDSYFEEDEHWDYVKAAVEGSSFYKLPKLLQWLTGNIGFHHVHHLSPRVPNYKLEAVHQHTQPLQNVPTITLATSLRSLRFRLWDEENKMFVSFKEIKTRSAAPKASRISSQTKAEL</sequence>
<proteinExistence type="predicted"/>
<evidence type="ECO:0000313" key="2">
    <source>
        <dbReference type="EMBL" id="AJI20521.1"/>
    </source>
</evidence>
<reference evidence="2 3" key="1">
    <citation type="journal article" date="2015" name="Genome Announc.">
        <title>Complete genome sequences for 35 biothreat assay-relevant bacillus species.</title>
        <authorList>
            <person name="Johnson S.L."/>
            <person name="Daligault H.E."/>
            <person name="Davenport K.W."/>
            <person name="Jaissle J."/>
            <person name="Frey K.G."/>
            <person name="Ladner J.T."/>
            <person name="Broomall S.M."/>
            <person name="Bishop-Lilly K.A."/>
            <person name="Bruce D.C."/>
            <person name="Gibbons H.S."/>
            <person name="Coyne S.R."/>
            <person name="Lo C.C."/>
            <person name="Meincke L."/>
            <person name="Munk A.C."/>
            <person name="Koroleva G.I."/>
            <person name="Rosenzweig C.N."/>
            <person name="Palacios G.F."/>
            <person name="Redden C.L."/>
            <person name="Minogue T.D."/>
            <person name="Chain P.S."/>
        </authorList>
    </citation>
    <scope>NUCLEOTIDE SEQUENCE [LARGE SCALE GENOMIC DNA]</scope>
    <source>
        <strain evidence="3">ATCC 14581 / DSM 32 / JCM 2506 / NBRC 15308 / NCIMB 9376 / NCTC 10342 / NRRL B-14308 / VKM B-512</strain>
    </source>
</reference>
<accession>A0A0B6AAG7</accession>
<evidence type="ECO:0000313" key="3">
    <source>
        <dbReference type="Proteomes" id="UP000031829"/>
    </source>
</evidence>
<dbReference type="GO" id="GO:0016020">
    <property type="term" value="C:membrane"/>
    <property type="evidence" value="ECO:0007669"/>
    <property type="project" value="TreeGrafter"/>
</dbReference>
<dbReference type="PANTHER" id="PTHR19353:SF73">
    <property type="entry name" value="FATTY ACID DESATURASE"/>
    <property type="match status" value="1"/>
</dbReference>
<dbReference type="InterPro" id="IPR012171">
    <property type="entry name" value="Fatty_acid_desaturase"/>
</dbReference>
<dbReference type="GO" id="GO:0016717">
    <property type="term" value="F:oxidoreductase activity, acting on paired donors, with oxidation of a pair of donors resulting in the reduction of molecular oxygen to two molecules of water"/>
    <property type="evidence" value="ECO:0007669"/>
    <property type="project" value="TreeGrafter"/>
</dbReference>
<evidence type="ECO:0000259" key="1">
    <source>
        <dbReference type="Pfam" id="PF00487"/>
    </source>
</evidence>
<dbReference type="CDD" id="cd03507">
    <property type="entry name" value="Delta12-FADS-like"/>
    <property type="match status" value="1"/>
</dbReference>